<protein>
    <submittedName>
        <fullName evidence="1">Uncharacterized protein</fullName>
    </submittedName>
</protein>
<evidence type="ECO:0000313" key="1">
    <source>
        <dbReference type="EMBL" id="KAI9921193.1"/>
    </source>
</evidence>
<sequence>MLNVPMIAITEAADESATAQEIASHLPSRLDNQRIKEIADSLDKINSFSLMLQKENRTNLAHVRALLDLLIENFGDAFKYYLSPTA</sequence>
<gene>
    <name evidence="1" type="ORF">PsorP6_001106</name>
</gene>
<dbReference type="Proteomes" id="UP001163321">
    <property type="component" value="Chromosome 1"/>
</dbReference>
<proteinExistence type="predicted"/>
<organism evidence="1 2">
    <name type="scientific">Peronosclerospora sorghi</name>
    <dbReference type="NCBI Taxonomy" id="230839"/>
    <lineage>
        <taxon>Eukaryota</taxon>
        <taxon>Sar</taxon>
        <taxon>Stramenopiles</taxon>
        <taxon>Oomycota</taxon>
        <taxon>Peronosporomycetes</taxon>
        <taxon>Peronosporales</taxon>
        <taxon>Peronosporaceae</taxon>
        <taxon>Peronosclerospora</taxon>
    </lineage>
</organism>
<keyword evidence="2" id="KW-1185">Reference proteome</keyword>
<name>A0ACC0WSY0_9STRA</name>
<accession>A0ACC0WSY0</accession>
<dbReference type="EMBL" id="CM047580">
    <property type="protein sequence ID" value="KAI9921193.1"/>
    <property type="molecule type" value="Genomic_DNA"/>
</dbReference>
<evidence type="ECO:0000313" key="2">
    <source>
        <dbReference type="Proteomes" id="UP001163321"/>
    </source>
</evidence>
<comment type="caution">
    <text evidence="1">The sequence shown here is derived from an EMBL/GenBank/DDBJ whole genome shotgun (WGS) entry which is preliminary data.</text>
</comment>
<reference evidence="1 2" key="1">
    <citation type="journal article" date="2022" name="bioRxiv">
        <title>The genome of the oomycete Peronosclerospora sorghi, a cosmopolitan pathogen of maize and sorghum, is inflated with dispersed pseudogenes.</title>
        <authorList>
            <person name="Fletcher K."/>
            <person name="Martin F."/>
            <person name="Isakeit T."/>
            <person name="Cavanaugh K."/>
            <person name="Magill C."/>
            <person name="Michelmore R."/>
        </authorList>
    </citation>
    <scope>NUCLEOTIDE SEQUENCE [LARGE SCALE GENOMIC DNA]</scope>
    <source>
        <strain evidence="1">P6</strain>
    </source>
</reference>